<evidence type="ECO:0000256" key="5">
    <source>
        <dbReference type="ARBA" id="ARBA00022777"/>
    </source>
</evidence>
<keyword evidence="4" id="KW-0808">Transferase</keyword>
<dbReference type="PANTHER" id="PTHR43304:SF1">
    <property type="entry name" value="PAC DOMAIN-CONTAINING PROTEIN"/>
    <property type="match status" value="1"/>
</dbReference>
<feature type="domain" description="PAC" evidence="8">
    <location>
        <begin position="575"/>
        <end position="627"/>
    </location>
</feature>
<dbReference type="PROSITE" id="PS50112">
    <property type="entry name" value="PAS"/>
    <property type="match status" value="5"/>
</dbReference>
<evidence type="ECO:0000313" key="10">
    <source>
        <dbReference type="Proteomes" id="UP000032067"/>
    </source>
</evidence>
<dbReference type="PRINTS" id="PR00344">
    <property type="entry name" value="BCTRLSENSOR"/>
</dbReference>
<accession>A0A0D0M9A0</accession>
<evidence type="ECO:0000256" key="3">
    <source>
        <dbReference type="ARBA" id="ARBA00022553"/>
    </source>
</evidence>
<dbReference type="Proteomes" id="UP000032067">
    <property type="component" value="Unassembled WGS sequence"/>
</dbReference>
<dbReference type="InterPro" id="IPR005467">
    <property type="entry name" value="His_kinase_dom"/>
</dbReference>
<proteinExistence type="predicted"/>
<name>A0A0D0M9A0_VARPD</name>
<dbReference type="SUPFAM" id="SSF47384">
    <property type="entry name" value="Homodimeric domain of signal transducing histidine kinase"/>
    <property type="match status" value="1"/>
</dbReference>
<comment type="catalytic activity">
    <reaction evidence="1">
        <text>ATP + protein L-histidine = ADP + protein N-phospho-L-histidine.</text>
        <dbReference type="EC" id="2.7.13.3"/>
    </reaction>
</comment>
<dbReference type="SUPFAM" id="SSF55874">
    <property type="entry name" value="ATPase domain of HSP90 chaperone/DNA topoisomerase II/histidine kinase"/>
    <property type="match status" value="1"/>
</dbReference>
<dbReference type="Pfam" id="PF02518">
    <property type="entry name" value="HATPase_c"/>
    <property type="match status" value="1"/>
</dbReference>
<feature type="domain" description="PAC" evidence="8">
    <location>
        <begin position="74"/>
        <end position="126"/>
    </location>
</feature>
<evidence type="ECO:0000259" key="6">
    <source>
        <dbReference type="PROSITE" id="PS50109"/>
    </source>
</evidence>
<dbReference type="NCBIfam" id="TIGR00229">
    <property type="entry name" value="sensory_box"/>
    <property type="match status" value="6"/>
</dbReference>
<dbReference type="InterPro" id="IPR000700">
    <property type="entry name" value="PAS-assoc_C"/>
</dbReference>
<dbReference type="PROSITE" id="PS50109">
    <property type="entry name" value="HIS_KIN"/>
    <property type="match status" value="1"/>
</dbReference>
<evidence type="ECO:0000259" key="8">
    <source>
        <dbReference type="PROSITE" id="PS50113"/>
    </source>
</evidence>
<feature type="domain" description="PAC" evidence="8">
    <location>
        <begin position="702"/>
        <end position="753"/>
    </location>
</feature>
<dbReference type="InterPro" id="IPR001610">
    <property type="entry name" value="PAC"/>
</dbReference>
<dbReference type="SMART" id="SM00086">
    <property type="entry name" value="PAC"/>
    <property type="match status" value="6"/>
</dbReference>
<feature type="domain" description="PAS" evidence="7">
    <location>
        <begin position="124"/>
        <end position="194"/>
    </location>
</feature>
<dbReference type="InterPro" id="IPR003594">
    <property type="entry name" value="HATPase_dom"/>
</dbReference>
<comment type="caution">
    <text evidence="9">The sequence shown here is derived from an EMBL/GenBank/DDBJ whole genome shotgun (WGS) entry which is preliminary data.</text>
</comment>
<dbReference type="InterPro" id="IPR013655">
    <property type="entry name" value="PAS_fold_3"/>
</dbReference>
<keyword evidence="5" id="KW-0418">Kinase</keyword>
<evidence type="ECO:0000259" key="7">
    <source>
        <dbReference type="PROSITE" id="PS50112"/>
    </source>
</evidence>
<reference evidence="9 10" key="1">
    <citation type="submission" date="2014-12" db="EMBL/GenBank/DDBJ databases">
        <title>16Stimator: statistical estimation of ribosomal gene copy numbers from draft genome assemblies.</title>
        <authorList>
            <person name="Perisin M.A."/>
            <person name="Vetter M."/>
            <person name="Gilbert J.A."/>
            <person name="Bergelson J."/>
        </authorList>
    </citation>
    <scope>NUCLEOTIDE SEQUENCE [LARGE SCALE GENOMIC DNA]</scope>
    <source>
        <strain evidence="9 10">MEDvA23</strain>
    </source>
</reference>
<dbReference type="SUPFAM" id="SSF55785">
    <property type="entry name" value="PYP-like sensor domain (PAS domain)"/>
    <property type="match status" value="6"/>
</dbReference>
<dbReference type="CDD" id="cd00130">
    <property type="entry name" value="PAS"/>
    <property type="match status" value="6"/>
</dbReference>
<feature type="domain" description="PAS" evidence="7">
    <location>
        <begin position="1"/>
        <end position="71"/>
    </location>
</feature>
<dbReference type="InterPro" id="IPR052162">
    <property type="entry name" value="Sensor_kinase/Photoreceptor"/>
</dbReference>
<dbReference type="InterPro" id="IPR004358">
    <property type="entry name" value="Sig_transdc_His_kin-like_C"/>
</dbReference>
<dbReference type="Pfam" id="PF08447">
    <property type="entry name" value="PAS_3"/>
    <property type="match status" value="6"/>
</dbReference>
<dbReference type="InterPro" id="IPR003661">
    <property type="entry name" value="HisK_dim/P_dom"/>
</dbReference>
<evidence type="ECO:0000256" key="1">
    <source>
        <dbReference type="ARBA" id="ARBA00000085"/>
    </source>
</evidence>
<feature type="domain" description="PAS" evidence="7">
    <location>
        <begin position="250"/>
        <end position="305"/>
    </location>
</feature>
<feature type="domain" description="PAC" evidence="8">
    <location>
        <begin position="323"/>
        <end position="375"/>
    </location>
</feature>
<dbReference type="EC" id="2.7.13.3" evidence="2"/>
<protein>
    <recommendedName>
        <fullName evidence="2">histidine kinase</fullName>
        <ecNumber evidence="2">2.7.13.3</ecNumber>
    </recommendedName>
</protein>
<dbReference type="FunFam" id="3.30.450.20:FF:000099">
    <property type="entry name" value="Sensory box sensor histidine kinase"/>
    <property type="match status" value="5"/>
</dbReference>
<feature type="domain" description="Histidine kinase" evidence="6">
    <location>
        <begin position="773"/>
        <end position="989"/>
    </location>
</feature>
<dbReference type="InterPro" id="IPR035965">
    <property type="entry name" value="PAS-like_dom_sf"/>
</dbReference>
<evidence type="ECO:0000313" key="9">
    <source>
        <dbReference type="EMBL" id="KIQ26150.1"/>
    </source>
</evidence>
<evidence type="ECO:0000256" key="4">
    <source>
        <dbReference type="ARBA" id="ARBA00022679"/>
    </source>
</evidence>
<organism evidence="9 10">
    <name type="scientific">Variovorax paradoxus</name>
    <dbReference type="NCBI Taxonomy" id="34073"/>
    <lineage>
        <taxon>Bacteria</taxon>
        <taxon>Pseudomonadati</taxon>
        <taxon>Pseudomonadota</taxon>
        <taxon>Betaproteobacteria</taxon>
        <taxon>Burkholderiales</taxon>
        <taxon>Comamonadaceae</taxon>
        <taxon>Variovorax</taxon>
    </lineage>
</organism>
<keyword evidence="3" id="KW-0597">Phosphoprotein</keyword>
<dbReference type="EMBL" id="JXQQ01000061">
    <property type="protein sequence ID" value="KIQ26150.1"/>
    <property type="molecule type" value="Genomic_DNA"/>
</dbReference>
<dbReference type="CDD" id="cd00082">
    <property type="entry name" value="HisKA"/>
    <property type="match status" value="1"/>
</dbReference>
<dbReference type="SMART" id="SM00091">
    <property type="entry name" value="PAS"/>
    <property type="match status" value="6"/>
</dbReference>
<dbReference type="Gene3D" id="3.30.565.10">
    <property type="entry name" value="Histidine kinase-like ATPase, C-terminal domain"/>
    <property type="match status" value="1"/>
</dbReference>
<gene>
    <name evidence="9" type="ORF">RT97_23060</name>
</gene>
<sequence length="991" mass="111719">MEKDIAVLADALSGMVWAADADGSVRFVNRHWRDYAGIESPDATDMGWASAVHPDELPRFLERWRGVVALGEAAEIDVRLRRHDGQYRRFLLSSCPVRDEGGRISRWYGMATETAQVDAAPPAARPDLRSIIENIPMSAWSTDADGNCDFVNQRWLSYTGASLDAASGWGWEAVIHPDDLPGLRTEWQACLASGKSMNAEARMRRFDGVYRWFLFLGNPLHGEDGRISKWFGTNVDVEDRRQAEDALRASERNLVRIINTIPTTAWSTRPDGYCDFLSDRWLDYAGFTAEQAIGWNWSSVIHPEDAPGLITYWQGCLAAGTPVDVEARMRRFDGVYRWFLFRANPFRDAAGEIVKWYGTNVDIEDRKNAQEALQASERDLDRIINTIPTTAWSTRPDGYCDFLSDRWLDYAGFTAEQAIGWNWSSVIHPEDAPGLIAYWQGCLAAGTPVDVEARMRRFDGVYRWFLFRANPWHDAEGRIVKWYGTNVDIDDRKKTDEILRASERNLSLIINTIPMLAWATRPDGFCDFVNQRWIEFTGISAIQAQGWDWKAAIHPDDVKDLVDRWQTALATGQPLDSEARMRRFDGAYRWFLFRGNPLHDDAGILVRWYGTNVDIEDRKRAEERLLRSELLLAEGQRVSQTGSFYWRVESDTIRGSDELYRILGLQVGTPISLGRVAALVHAEDLPALNELIAQALEGSENLLHELRLKLPDGCLVFLRINASRNRDREGRLEYIGAIQDVTERRRSEQALAETRSELAYMARVASMGALTASIAHEVNQPLTGIIANGSACMRMLCADPPNVEGAIETVRRTIRDSHRAADVIVRLRTLFARRDAAAEPVDLNEATREVIALSVSELQRNLVTLHTEFDESLDPIRGDRMQLQQVILNLLMNASSAMSTIESRSRVLVIRTDRDADRWVRFSIQDNGVGIGAEHIERLFDPLYTTKSNGLGIGLSVSRAIVESHGGRLWGAPGETDGATFSFAIPGHTQD</sequence>
<dbReference type="SMART" id="SM00387">
    <property type="entry name" value="HATPase_c"/>
    <property type="match status" value="1"/>
</dbReference>
<dbReference type="InterPro" id="IPR000014">
    <property type="entry name" value="PAS"/>
</dbReference>
<dbReference type="GO" id="GO:0000155">
    <property type="term" value="F:phosphorelay sensor kinase activity"/>
    <property type="evidence" value="ECO:0007669"/>
    <property type="project" value="InterPro"/>
</dbReference>
<evidence type="ECO:0000256" key="2">
    <source>
        <dbReference type="ARBA" id="ARBA00012438"/>
    </source>
</evidence>
<dbReference type="PANTHER" id="PTHR43304">
    <property type="entry name" value="PHYTOCHROME-LIKE PROTEIN CPH1"/>
    <property type="match status" value="1"/>
</dbReference>
<dbReference type="AlphaFoldDB" id="A0A0D0M9A0"/>
<feature type="domain" description="PAS" evidence="7">
    <location>
        <begin position="502"/>
        <end position="572"/>
    </location>
</feature>
<dbReference type="InterPro" id="IPR036097">
    <property type="entry name" value="HisK_dim/P_sf"/>
</dbReference>
<feature type="domain" description="PAS" evidence="7">
    <location>
        <begin position="376"/>
        <end position="431"/>
    </location>
</feature>
<feature type="domain" description="PAC" evidence="8">
    <location>
        <begin position="449"/>
        <end position="501"/>
    </location>
</feature>
<feature type="domain" description="PAC" evidence="8">
    <location>
        <begin position="197"/>
        <end position="249"/>
    </location>
</feature>
<dbReference type="Gene3D" id="1.10.287.130">
    <property type="match status" value="1"/>
</dbReference>
<dbReference type="InterPro" id="IPR036890">
    <property type="entry name" value="HATPase_C_sf"/>
</dbReference>
<dbReference type="PROSITE" id="PS50113">
    <property type="entry name" value="PAC"/>
    <property type="match status" value="6"/>
</dbReference>
<dbReference type="Gene3D" id="3.30.450.20">
    <property type="entry name" value="PAS domain"/>
    <property type="match status" value="6"/>
</dbReference>